<dbReference type="InterPro" id="IPR003495">
    <property type="entry name" value="CobW/HypB/UreG_nucleotide-bd"/>
</dbReference>
<dbReference type="InterPro" id="IPR027417">
    <property type="entry name" value="P-loop_NTPase"/>
</dbReference>
<dbReference type="SMART" id="SM00833">
    <property type="entry name" value="CobW_C"/>
    <property type="match status" value="1"/>
</dbReference>
<dbReference type="CDD" id="cd03112">
    <property type="entry name" value="CobW-like"/>
    <property type="match status" value="1"/>
</dbReference>
<dbReference type="PANTHER" id="PTHR13748">
    <property type="entry name" value="COBW-RELATED"/>
    <property type="match status" value="1"/>
</dbReference>
<accession>A0ABS8W680</accession>
<dbReference type="SUPFAM" id="SSF52540">
    <property type="entry name" value="P-loop containing nucleoside triphosphate hydrolases"/>
    <property type="match status" value="1"/>
</dbReference>
<comment type="caution">
    <text evidence="3">The sequence shown here is derived from an EMBL/GenBank/DDBJ whole genome shotgun (WGS) entry which is preliminary data.</text>
</comment>
<sequence length="338" mass="37255">MIKEVKTHIISGFLGAGKSSAIQFLMTQKPAHEVWAILVNEFGEVGIDQALLSVGPEPDKRVVIQEVPGGCMCCAAGVPMGVALNKLLKAAQPDRLLIEPTGLGHPQQVLKALTGPQYNGVLNMQGVITLVDARQIQQARYREHDIFKQQLAVADLIIANKADLYRGEELAALETYVAEQLTKKPRSIRVLSQAQLPFAWLTEFANLPPKAPIFQLFKAQTNEPNINPAISLVLAESVSHFTAQQSEYFSCGWVFAKQQCFDKEKLLTLLASLNVIRLKGVMQTNQGIMIINQVNQEITVSKAEHANDSRIELISDTPIKELELLTQLKQCLLVSPSK</sequence>
<evidence type="ECO:0000256" key="1">
    <source>
        <dbReference type="ARBA" id="ARBA00045658"/>
    </source>
</evidence>
<feature type="domain" description="CobW C-terminal" evidence="2">
    <location>
        <begin position="250"/>
        <end position="332"/>
    </location>
</feature>
<keyword evidence="4" id="KW-1185">Reference proteome</keyword>
<dbReference type="Gene3D" id="3.40.50.300">
    <property type="entry name" value="P-loop containing nucleotide triphosphate hydrolases"/>
    <property type="match status" value="1"/>
</dbReference>
<evidence type="ECO:0000313" key="4">
    <source>
        <dbReference type="Proteomes" id="UP001201273"/>
    </source>
</evidence>
<dbReference type="InterPro" id="IPR051316">
    <property type="entry name" value="Zinc-reg_GTPase_activator"/>
</dbReference>
<proteinExistence type="predicted"/>
<dbReference type="Pfam" id="PF02492">
    <property type="entry name" value="cobW"/>
    <property type="match status" value="1"/>
</dbReference>
<dbReference type="PANTHER" id="PTHR13748:SF46">
    <property type="entry name" value="ZINC CHAPERONE YEIR"/>
    <property type="match status" value="1"/>
</dbReference>
<gene>
    <name evidence="3" type="ORF">K6Y31_03065</name>
</gene>
<dbReference type="InterPro" id="IPR011629">
    <property type="entry name" value="CobW-like_C"/>
</dbReference>
<dbReference type="RefSeq" id="WP_233051368.1">
    <property type="nucleotide sequence ID" value="NZ_JAIMJA010000002.1"/>
</dbReference>
<reference evidence="3 4" key="1">
    <citation type="journal article" date="2022" name="Environ. Microbiol. Rep.">
        <title>Eco-phylogenetic analyses reveal divergent evolution of vitamin B12 metabolism in the marine bacterial family 'Psychromonadaceae'.</title>
        <authorList>
            <person name="Jin X."/>
            <person name="Yang Y."/>
            <person name="Cao H."/>
            <person name="Gao B."/>
            <person name="Zhao Z."/>
        </authorList>
    </citation>
    <scope>NUCLEOTIDE SEQUENCE [LARGE SCALE GENOMIC DNA]</scope>
    <source>
        <strain evidence="3 4">MKS20</strain>
    </source>
</reference>
<organism evidence="3 4">
    <name type="scientific">Motilimonas cestriensis</name>
    <dbReference type="NCBI Taxonomy" id="2742685"/>
    <lineage>
        <taxon>Bacteria</taxon>
        <taxon>Pseudomonadati</taxon>
        <taxon>Pseudomonadota</taxon>
        <taxon>Gammaproteobacteria</taxon>
        <taxon>Alteromonadales</taxon>
        <taxon>Alteromonadales genera incertae sedis</taxon>
        <taxon>Motilimonas</taxon>
    </lineage>
</organism>
<protein>
    <submittedName>
        <fullName evidence="3">GTP-binding protein</fullName>
    </submittedName>
</protein>
<dbReference type="Pfam" id="PF07683">
    <property type="entry name" value="CobW_C"/>
    <property type="match status" value="1"/>
</dbReference>
<dbReference type="Proteomes" id="UP001201273">
    <property type="component" value="Unassembled WGS sequence"/>
</dbReference>
<evidence type="ECO:0000259" key="2">
    <source>
        <dbReference type="SMART" id="SM00833"/>
    </source>
</evidence>
<name>A0ABS8W680_9GAMM</name>
<evidence type="ECO:0000313" key="3">
    <source>
        <dbReference type="EMBL" id="MCE2593790.1"/>
    </source>
</evidence>
<dbReference type="EMBL" id="JAIMJA010000002">
    <property type="protein sequence ID" value="MCE2593790.1"/>
    <property type="molecule type" value="Genomic_DNA"/>
</dbReference>
<comment type="function">
    <text evidence="1">Zinc chaperone that directly transfers zinc cofactor to target proteins, thereby activating them. Zinc is transferred from the CXCC motif in the GTPase domain to the zinc binding site in target proteins in a process requiring GTP hydrolysis.</text>
</comment>